<keyword evidence="1" id="KW-1133">Transmembrane helix</keyword>
<evidence type="ECO:0000256" key="1">
    <source>
        <dbReference type="SAM" id="Phobius"/>
    </source>
</evidence>
<dbReference type="InterPro" id="IPR015590">
    <property type="entry name" value="Aldehyde_DH_dom"/>
</dbReference>
<dbReference type="Pfam" id="PF00171">
    <property type="entry name" value="Aldedh"/>
    <property type="match status" value="1"/>
</dbReference>
<gene>
    <name evidence="3" type="ORF">NLU13_7306</name>
</gene>
<dbReference type="InterPro" id="IPR016161">
    <property type="entry name" value="Ald_DH/histidinol_DH"/>
</dbReference>
<dbReference type="AlphaFoldDB" id="A0AA39L5E9"/>
<proteinExistence type="predicted"/>
<dbReference type="InterPro" id="IPR016162">
    <property type="entry name" value="Ald_DH_N"/>
</dbReference>
<sequence>MSRHADDAIARLQETVADGRLANPVYRREQLAKLLAALIDSRESIKAALVRDTSVTQREAFAEIYQTLAALRSHVDETAPDAQLAAEYSIAEGRNAVSLRQGLGIVALEPQSHTPFFSIFSPLGAAVAAGNPVVLVLKKTLHHLPALVQNILQTTLDPGLVAIVPSEPANLQAALNIRQISTREEDNDGVRLLASPSDALTVAVVDRTSNVDAAARAVWSSRTAYGTASPYAPDVVLVNEFSKNHFVKALLDQCLKNHDQYPASKPARDDATQDILRDGSKSIASGAWGQVIELTSRSTLNKVGKLKQRAFYIYPYRSLEDALELANGLTSDALLATYAFGDRKTCKYLLQFVDSDVGFANAIPTEVLVGPAAPRSHPIQLTTRYSTEMLSTPRPRYAEEGEQTQLSSVLAHVLTGRLTAVQEDKILSKLRPEKRKPANPGIGYFERGVLVGGATVLLPLLGGVSAAAFFAARIVYRKYVR</sequence>
<evidence type="ECO:0000313" key="4">
    <source>
        <dbReference type="Proteomes" id="UP001175261"/>
    </source>
</evidence>
<feature type="domain" description="Aldehyde dehydrogenase" evidence="2">
    <location>
        <begin position="4"/>
        <end position="175"/>
    </location>
</feature>
<feature type="transmembrane region" description="Helical" evidence="1">
    <location>
        <begin position="456"/>
        <end position="476"/>
    </location>
</feature>
<organism evidence="3 4">
    <name type="scientific">Sarocladium strictum</name>
    <name type="common">Black bundle disease fungus</name>
    <name type="synonym">Acremonium strictum</name>
    <dbReference type="NCBI Taxonomy" id="5046"/>
    <lineage>
        <taxon>Eukaryota</taxon>
        <taxon>Fungi</taxon>
        <taxon>Dikarya</taxon>
        <taxon>Ascomycota</taxon>
        <taxon>Pezizomycotina</taxon>
        <taxon>Sordariomycetes</taxon>
        <taxon>Hypocreomycetidae</taxon>
        <taxon>Hypocreales</taxon>
        <taxon>Sarocladiaceae</taxon>
        <taxon>Sarocladium</taxon>
    </lineage>
</organism>
<dbReference type="PANTHER" id="PTHR43111">
    <property type="entry name" value="ALDEHYDE DEHYDROGENASE B-RELATED"/>
    <property type="match status" value="1"/>
</dbReference>
<keyword evidence="4" id="KW-1185">Reference proteome</keyword>
<evidence type="ECO:0000259" key="2">
    <source>
        <dbReference type="Pfam" id="PF00171"/>
    </source>
</evidence>
<keyword evidence="1" id="KW-0812">Transmembrane</keyword>
<keyword evidence="1" id="KW-0472">Membrane</keyword>
<accession>A0AA39L5E9</accession>
<dbReference type="SUPFAM" id="SSF53720">
    <property type="entry name" value="ALDH-like"/>
    <property type="match status" value="1"/>
</dbReference>
<dbReference type="GO" id="GO:0016491">
    <property type="term" value="F:oxidoreductase activity"/>
    <property type="evidence" value="ECO:0007669"/>
    <property type="project" value="InterPro"/>
</dbReference>
<comment type="caution">
    <text evidence="3">The sequence shown here is derived from an EMBL/GenBank/DDBJ whole genome shotgun (WGS) entry which is preliminary data.</text>
</comment>
<evidence type="ECO:0000313" key="3">
    <source>
        <dbReference type="EMBL" id="KAK0384828.1"/>
    </source>
</evidence>
<reference evidence="3" key="1">
    <citation type="submission" date="2022-10" db="EMBL/GenBank/DDBJ databases">
        <title>Determination and structural analysis of whole genome sequence of Sarocladium strictum F4-1.</title>
        <authorList>
            <person name="Hu L."/>
            <person name="Jiang Y."/>
        </authorList>
    </citation>
    <scope>NUCLEOTIDE SEQUENCE</scope>
    <source>
        <strain evidence="3">F4-1</strain>
    </source>
</reference>
<dbReference type="PANTHER" id="PTHR43111:SF1">
    <property type="entry name" value="ALDEHYDE DEHYDROGENASE B-RELATED"/>
    <property type="match status" value="1"/>
</dbReference>
<dbReference type="EMBL" id="JAPDFR010000007">
    <property type="protein sequence ID" value="KAK0384828.1"/>
    <property type="molecule type" value="Genomic_DNA"/>
</dbReference>
<dbReference type="Gene3D" id="3.40.605.10">
    <property type="entry name" value="Aldehyde Dehydrogenase, Chain A, domain 1"/>
    <property type="match status" value="1"/>
</dbReference>
<dbReference type="Proteomes" id="UP001175261">
    <property type="component" value="Unassembled WGS sequence"/>
</dbReference>
<protein>
    <recommendedName>
        <fullName evidence="2">Aldehyde dehydrogenase domain-containing protein</fullName>
    </recommendedName>
</protein>
<name>A0AA39L5E9_SARSR</name>